<feature type="domain" description="SHS2" evidence="1">
    <location>
        <begin position="13"/>
        <end position="180"/>
    </location>
</feature>
<dbReference type="InterPro" id="IPR050696">
    <property type="entry name" value="FtsA/MreB"/>
</dbReference>
<comment type="caution">
    <text evidence="2">The sequence shown here is derived from an EMBL/GenBank/DDBJ whole genome shotgun (WGS) entry which is preliminary data.</text>
</comment>
<dbReference type="CDD" id="cd24049">
    <property type="entry name" value="ASKHA_NBD_PilM"/>
    <property type="match status" value="1"/>
</dbReference>
<accession>A0ABW1XHD7</accession>
<dbReference type="SUPFAM" id="SSF53067">
    <property type="entry name" value="Actin-like ATPase domain"/>
    <property type="match status" value="2"/>
</dbReference>
<dbReference type="Gene3D" id="3.30.420.40">
    <property type="match status" value="2"/>
</dbReference>
<evidence type="ECO:0000259" key="1">
    <source>
        <dbReference type="SMART" id="SM00842"/>
    </source>
</evidence>
<dbReference type="RefSeq" id="WP_131259341.1">
    <property type="nucleotide sequence ID" value="NZ_JBHSUS010000001.1"/>
</dbReference>
<dbReference type="InterPro" id="IPR005883">
    <property type="entry name" value="PilM"/>
</dbReference>
<organism evidence="2 3">
    <name type="scientific">Pseudobowmanella zhangzhouensis</name>
    <dbReference type="NCBI Taxonomy" id="1537679"/>
    <lineage>
        <taxon>Bacteria</taxon>
        <taxon>Pseudomonadati</taxon>
        <taxon>Pseudomonadota</taxon>
        <taxon>Gammaproteobacteria</taxon>
        <taxon>Alteromonadales</taxon>
        <taxon>Alteromonadaceae</taxon>
    </lineage>
</organism>
<sequence length="360" mass="39369">MLKQILKKKQAQIIGIDIGSRAVKAVLLQETENGHEVAACACEYLPANVLVDRDVRDAEALSNTLRKVKLALKTKQDDIATAVSGSSVITKVVYMDKGMNDLELETQIELEADSLIPYPLDQVYLDFEELGDSKAAEEKVDVLLTAAHRDLIDTRVTVLQEVQFVPKVIDVETYALANALLHFAPVADTEDDQPQPVVCANIGNNMMTLAAVQGDDVIYCKEHMFGSDVILQDLAIMNSLDKLEAERQLIQNELPATWRQDSLPQFVANLAQQLSRAIQMYASATGKGTPSSIMIAGGVACIEAINEELSREMNIQVEIFNPFAHLTISEQAAKQGAERLAPQMAIAAGLASRGFAPWHI</sequence>
<dbReference type="PANTHER" id="PTHR32432">
    <property type="entry name" value="CELL DIVISION PROTEIN FTSA-RELATED"/>
    <property type="match status" value="1"/>
</dbReference>
<dbReference type="Gene3D" id="3.30.1490.300">
    <property type="match status" value="1"/>
</dbReference>
<reference evidence="3" key="1">
    <citation type="journal article" date="2019" name="Int. J. Syst. Evol. Microbiol.">
        <title>The Global Catalogue of Microorganisms (GCM) 10K type strain sequencing project: providing services to taxonomists for standard genome sequencing and annotation.</title>
        <authorList>
            <consortium name="The Broad Institute Genomics Platform"/>
            <consortium name="The Broad Institute Genome Sequencing Center for Infectious Disease"/>
            <person name="Wu L."/>
            <person name="Ma J."/>
        </authorList>
    </citation>
    <scope>NUCLEOTIDE SEQUENCE [LARGE SCALE GENOMIC DNA]</scope>
    <source>
        <strain evidence="3">CGMCC 1.16031</strain>
    </source>
</reference>
<evidence type="ECO:0000313" key="2">
    <source>
        <dbReference type="EMBL" id="MFC6438777.1"/>
    </source>
</evidence>
<gene>
    <name evidence="2" type="primary">pilM</name>
    <name evidence="2" type="ORF">ACFP85_01200</name>
</gene>
<dbReference type="PANTHER" id="PTHR32432:SF3">
    <property type="entry name" value="ETHANOLAMINE UTILIZATION PROTEIN EUTJ"/>
    <property type="match status" value="1"/>
</dbReference>
<dbReference type="InterPro" id="IPR003494">
    <property type="entry name" value="SHS2_FtsA"/>
</dbReference>
<protein>
    <submittedName>
        <fullName evidence="2">Type IV pilus assembly protein PilM</fullName>
    </submittedName>
</protein>
<name>A0ABW1XHD7_9ALTE</name>
<keyword evidence="3" id="KW-1185">Reference proteome</keyword>
<dbReference type="NCBIfam" id="TIGR01175">
    <property type="entry name" value="pilM"/>
    <property type="match status" value="1"/>
</dbReference>
<dbReference type="EMBL" id="JBHSUS010000001">
    <property type="protein sequence ID" value="MFC6438777.1"/>
    <property type="molecule type" value="Genomic_DNA"/>
</dbReference>
<evidence type="ECO:0000313" key="3">
    <source>
        <dbReference type="Proteomes" id="UP001596364"/>
    </source>
</evidence>
<dbReference type="PIRSF" id="PIRSF019169">
    <property type="entry name" value="PilM"/>
    <property type="match status" value="1"/>
</dbReference>
<dbReference type="SMART" id="SM00842">
    <property type="entry name" value="FtsA"/>
    <property type="match status" value="1"/>
</dbReference>
<dbReference type="Pfam" id="PF11104">
    <property type="entry name" value="PilM_2"/>
    <property type="match status" value="1"/>
</dbReference>
<proteinExistence type="predicted"/>
<dbReference type="Proteomes" id="UP001596364">
    <property type="component" value="Unassembled WGS sequence"/>
</dbReference>
<dbReference type="InterPro" id="IPR043129">
    <property type="entry name" value="ATPase_NBD"/>
</dbReference>